<keyword evidence="2" id="KW-1185">Reference proteome</keyword>
<dbReference type="RefSeq" id="WP_165143878.1">
    <property type="nucleotide sequence ID" value="NZ_JAALLT010000007.1"/>
</dbReference>
<evidence type="ECO:0000313" key="2">
    <source>
        <dbReference type="Proteomes" id="UP000473278"/>
    </source>
</evidence>
<reference evidence="1 2" key="1">
    <citation type="submission" date="2020-02" db="EMBL/GenBank/DDBJ databases">
        <title>Balneolaceae bacterium YR4-1, complete genome.</title>
        <authorList>
            <person name="Li Y."/>
            <person name="Wu S."/>
        </authorList>
    </citation>
    <scope>NUCLEOTIDE SEQUENCE [LARGE SCALE GENOMIC DNA]</scope>
    <source>
        <strain evidence="1 2">YR4-1</strain>
    </source>
</reference>
<dbReference type="AlphaFoldDB" id="A0A6M1TD96"/>
<sequence length="375" mass="44427">MIAFVNPFNNSHLYSYVACLLSNDIVSKEKIVIYHNSENYDERKHDKFKALSRFKNFREWKNIYDDDLNEYSKIHFLSLVPGNAPIILDLIDQEKNIDKKIHIILTDDEVNRWRRVKQIFGKLRPSKRYKIDENVIQVLLSVDNYIINKTFGDLLKNILERDVLSTNYSFFIPDKFLPMSLDGVDEIRFKYTILFDTRSPQKVNYIRFLLSFIMFLIFNKKLSSVKIKLYTWKLSSGSFLSYFARFLETIIGKLSKLRKLNLHWSKISRMPYDEYQKLMSKVNFLILRGRGGVGGALTFLNANGILLARQGSLNAKSFKEKLGPESIFAFSNFINALKKIFSIKEDEYRSRIKKQKRCYQQFQLDRNTYLKKFYK</sequence>
<evidence type="ECO:0000313" key="1">
    <source>
        <dbReference type="EMBL" id="NGP78143.1"/>
    </source>
</evidence>
<dbReference type="EMBL" id="JAALLT010000007">
    <property type="protein sequence ID" value="NGP78143.1"/>
    <property type="molecule type" value="Genomic_DNA"/>
</dbReference>
<proteinExistence type="predicted"/>
<comment type="caution">
    <text evidence="1">The sequence shown here is derived from an EMBL/GenBank/DDBJ whole genome shotgun (WGS) entry which is preliminary data.</text>
</comment>
<accession>A0A6M1TD96</accession>
<organism evidence="1 2">
    <name type="scientific">Halalkalibaculum roseum</name>
    <dbReference type="NCBI Taxonomy" id="2709311"/>
    <lineage>
        <taxon>Bacteria</taxon>
        <taxon>Pseudomonadati</taxon>
        <taxon>Balneolota</taxon>
        <taxon>Balneolia</taxon>
        <taxon>Balneolales</taxon>
        <taxon>Balneolaceae</taxon>
        <taxon>Halalkalibaculum</taxon>
    </lineage>
</organism>
<dbReference type="Proteomes" id="UP000473278">
    <property type="component" value="Unassembled WGS sequence"/>
</dbReference>
<name>A0A6M1TD96_9BACT</name>
<gene>
    <name evidence="1" type="ORF">G3570_15980</name>
</gene>
<protein>
    <recommendedName>
        <fullName evidence="3">Glycosyltransferase family 1 protein</fullName>
    </recommendedName>
</protein>
<evidence type="ECO:0008006" key="3">
    <source>
        <dbReference type="Google" id="ProtNLM"/>
    </source>
</evidence>